<name>A0A381RB76_9ZZZZ</name>
<evidence type="ECO:0000256" key="1">
    <source>
        <dbReference type="ARBA" id="ARBA00023122"/>
    </source>
</evidence>
<dbReference type="InterPro" id="IPR044729">
    <property type="entry name" value="CBS_bac"/>
</dbReference>
<sequence length="154" mass="17363">METKPIVKNYMTTRLITLSKDMDVYFAIGLLLKNRISGAPVTDNNHHLVGILSEKDCLRIFANGSFYDMPGGPVSKFMTDVVLTVIPNSDLFSVADIFLKHNFRRMPVVEGKKLVGQISRRDVLRAIQDSTNYDMDTEEINGYITQEMKGSLSK</sequence>
<accession>A0A381RB76</accession>
<evidence type="ECO:0000313" key="3">
    <source>
        <dbReference type="EMBL" id="SUZ88972.1"/>
    </source>
</evidence>
<dbReference type="AlphaFoldDB" id="A0A381RB76"/>
<dbReference type="PROSITE" id="PS51371">
    <property type="entry name" value="CBS"/>
    <property type="match status" value="2"/>
</dbReference>
<proteinExistence type="predicted"/>
<dbReference type="Gene3D" id="3.10.580.10">
    <property type="entry name" value="CBS-domain"/>
    <property type="match status" value="1"/>
</dbReference>
<dbReference type="PANTHER" id="PTHR43080:SF26">
    <property type="entry name" value="REGULATORY PROTEIN"/>
    <property type="match status" value="1"/>
</dbReference>
<dbReference type="InterPro" id="IPR051257">
    <property type="entry name" value="Diverse_CBS-Domain"/>
</dbReference>
<dbReference type="SUPFAM" id="SSF54631">
    <property type="entry name" value="CBS-domain pair"/>
    <property type="match status" value="1"/>
</dbReference>
<dbReference type="PANTHER" id="PTHR43080">
    <property type="entry name" value="CBS DOMAIN-CONTAINING PROTEIN CBSX3, MITOCHONDRIAL"/>
    <property type="match status" value="1"/>
</dbReference>
<dbReference type="CDD" id="cd04629">
    <property type="entry name" value="CBS_pair_bac"/>
    <property type="match status" value="1"/>
</dbReference>
<reference evidence="3" key="1">
    <citation type="submission" date="2018-05" db="EMBL/GenBank/DDBJ databases">
        <authorList>
            <person name="Lanie J.A."/>
            <person name="Ng W.-L."/>
            <person name="Kazmierczak K.M."/>
            <person name="Andrzejewski T.M."/>
            <person name="Davidsen T.M."/>
            <person name="Wayne K.J."/>
            <person name="Tettelin H."/>
            <person name="Glass J.I."/>
            <person name="Rusch D."/>
            <person name="Podicherti R."/>
            <person name="Tsui H.-C.T."/>
            <person name="Winkler M.E."/>
        </authorList>
    </citation>
    <scope>NUCLEOTIDE SEQUENCE</scope>
</reference>
<dbReference type="InterPro" id="IPR046342">
    <property type="entry name" value="CBS_dom_sf"/>
</dbReference>
<dbReference type="SMART" id="SM00116">
    <property type="entry name" value="CBS"/>
    <property type="match status" value="2"/>
</dbReference>
<dbReference type="Pfam" id="PF00571">
    <property type="entry name" value="CBS"/>
    <property type="match status" value="2"/>
</dbReference>
<dbReference type="InterPro" id="IPR000644">
    <property type="entry name" value="CBS_dom"/>
</dbReference>
<organism evidence="3">
    <name type="scientific">marine metagenome</name>
    <dbReference type="NCBI Taxonomy" id="408172"/>
    <lineage>
        <taxon>unclassified sequences</taxon>
        <taxon>metagenomes</taxon>
        <taxon>ecological metagenomes</taxon>
    </lineage>
</organism>
<protein>
    <recommendedName>
        <fullName evidence="2">CBS domain-containing protein</fullName>
    </recommendedName>
</protein>
<evidence type="ECO:0000259" key="2">
    <source>
        <dbReference type="PROSITE" id="PS51371"/>
    </source>
</evidence>
<feature type="domain" description="CBS" evidence="2">
    <location>
        <begin position="78"/>
        <end position="135"/>
    </location>
</feature>
<gene>
    <name evidence="3" type="ORF">METZ01_LOCUS41826</name>
</gene>
<keyword evidence="1" id="KW-0129">CBS domain</keyword>
<dbReference type="EMBL" id="UINC01001796">
    <property type="protein sequence ID" value="SUZ88972.1"/>
    <property type="molecule type" value="Genomic_DNA"/>
</dbReference>
<feature type="domain" description="CBS" evidence="2">
    <location>
        <begin position="11"/>
        <end position="69"/>
    </location>
</feature>